<organism evidence="2">
    <name type="scientific">Phakopsora pachyrhizi</name>
    <name type="common">Asian soybean rust disease fungus</name>
    <dbReference type="NCBI Taxonomy" id="170000"/>
    <lineage>
        <taxon>Eukaryota</taxon>
        <taxon>Fungi</taxon>
        <taxon>Dikarya</taxon>
        <taxon>Basidiomycota</taxon>
        <taxon>Pucciniomycotina</taxon>
        <taxon>Pucciniomycetes</taxon>
        <taxon>Pucciniales</taxon>
        <taxon>Phakopsoraceae</taxon>
        <taxon>Phakopsora</taxon>
    </lineage>
</organism>
<proteinExistence type="evidence at transcript level"/>
<feature type="signal peptide" evidence="1">
    <location>
        <begin position="1"/>
        <end position="16"/>
    </location>
</feature>
<protein>
    <recommendedName>
        <fullName evidence="3">Secreted protein</fullName>
    </recommendedName>
</protein>
<sequence>MGIGTSTVVFLSAVWSISTIAPWRDPSSIKKVVTLHAMSFGRLSTRVLEVGNKVVSVLGLLQATEGHLGAGDVLLGVLEVVEEGLVVPLDTLLLVGVGVGVALDGTTLAAEEAVQGRADLVAAVLLNGVALSTSGLEQVGTLLDVAASHCEC</sequence>
<evidence type="ECO:0000256" key="1">
    <source>
        <dbReference type="SAM" id="SignalP"/>
    </source>
</evidence>
<dbReference type="GO" id="GO:0016746">
    <property type="term" value="F:acyltransferase activity"/>
    <property type="evidence" value="ECO:0007669"/>
    <property type="project" value="InterPro"/>
</dbReference>
<feature type="chain" id="PRO_5006589309" description="Secreted protein" evidence="1">
    <location>
        <begin position="17"/>
        <end position="152"/>
    </location>
</feature>
<dbReference type="Gene3D" id="3.40.47.10">
    <property type="match status" value="1"/>
</dbReference>
<evidence type="ECO:0008006" key="3">
    <source>
        <dbReference type="Google" id="ProtNLM"/>
    </source>
</evidence>
<accession>A0A0S1MJ71</accession>
<name>A0A0S1MJ71_PHAPC</name>
<dbReference type="AlphaFoldDB" id="A0A0S1MJ71"/>
<reference evidence="2" key="1">
    <citation type="submission" date="2015-07" db="EMBL/GenBank/DDBJ databases">
        <title>Elucidating the P. pachyrhizi secretome and potential effectors.</title>
        <authorList>
            <person name="de Carvalho M.C.C.G."/>
            <person name="Nascimento L.C."/>
            <person name="Darben L.M."/>
            <person name="Polizel-Podanosqui A.M."/>
            <person name="Lopes-Caitar V.S."/>
            <person name="Rocha C.S."/>
            <person name="Qi M."/>
            <person name="Carazolle M."/>
            <person name="Kuwahara M.K."/>
            <person name="Pereira G.A.G."/>
            <person name="Abdelnoor R.V."/>
            <person name="Whitham S.A."/>
            <person name="Marcelino-Guimaraes F.C."/>
        </authorList>
    </citation>
    <scope>NUCLEOTIDE SEQUENCE</scope>
</reference>
<dbReference type="EMBL" id="KT246844">
    <property type="protein sequence ID" value="ALL40935.1"/>
    <property type="molecule type" value="mRNA"/>
</dbReference>
<dbReference type="InterPro" id="IPR016039">
    <property type="entry name" value="Thiolase-like"/>
</dbReference>
<keyword evidence="1" id="KW-0732">Signal</keyword>
<evidence type="ECO:0000313" key="2">
    <source>
        <dbReference type="EMBL" id="ALL40935.1"/>
    </source>
</evidence>